<evidence type="ECO:0000256" key="6">
    <source>
        <dbReference type="RuleBase" id="RU367120"/>
    </source>
</evidence>
<accession>A0A6N2LFQ5</accession>
<dbReference type="PANTHER" id="PTHR11129:SF2">
    <property type="entry name" value="GERANYLGERANYL TRANSFERASE TYPE-2 SUBUNIT ALPHA"/>
    <property type="match status" value="1"/>
</dbReference>
<dbReference type="EC" id="2.5.1.60" evidence="6"/>
<protein>
    <recommendedName>
        <fullName evidence="6">Geranylgeranyl transferase type-2 subunit alpha</fullName>
        <ecNumber evidence="6">2.5.1.60</ecNumber>
    </recommendedName>
    <alternativeName>
        <fullName evidence="6">Geranylgeranyl transferase type II subunit alpha</fullName>
    </alternativeName>
</protein>
<dbReference type="AlphaFoldDB" id="A0A6N2LFQ5"/>
<dbReference type="Gene3D" id="1.25.40.120">
    <property type="entry name" value="Protein prenylyltransferase"/>
    <property type="match status" value="1"/>
</dbReference>
<evidence type="ECO:0000256" key="2">
    <source>
        <dbReference type="ARBA" id="ARBA00022602"/>
    </source>
</evidence>
<sequence length="369" mass="41439">MVMLRSRFHCPLSFFSDSHTFCSLGVLKIPREKVFIFGQFVTITSVRQGNLKNLVRFGRPLSLRNSSFGSIIPLTFSSSPNPFLIIISSIDTQSHSSSLLNFYSPGLSSLLISQTNRTVLQVGPAISSQLRWRTSPLSIRNLAHLLFPPEFVSGVLDTTARTTTSKILFALTCSATFFTIVVLPTPVIPYTPTSLVIFDRSVPYTTSSRKVGHPIKFSSKTDLNSFLKKSQPGMRGPTLFLILCPAFDYCAVKVFHQSIAIVPYELNHTQDLIDKNISNYSAWHNRSVLVSNLMKKKVQAFSQKDEVLIREYELVRDAVFTDEDDQSGWFYHLWLLDQTVKAESPLLTSSWPAHGSDITLSGDRYLDLV</sequence>
<keyword evidence="4" id="KW-0677">Repeat</keyword>
<name>A0A6N2LFQ5_SALVM</name>
<evidence type="ECO:0000256" key="1">
    <source>
        <dbReference type="ARBA" id="ARBA00006734"/>
    </source>
</evidence>
<comment type="similarity">
    <text evidence="1 6">Belongs to the protein prenyltransferase subunit alpha family.</text>
</comment>
<evidence type="ECO:0000256" key="4">
    <source>
        <dbReference type="ARBA" id="ARBA00022737"/>
    </source>
</evidence>
<comment type="catalytic activity">
    <reaction evidence="5 6">
        <text>geranylgeranyl diphosphate + L-cysteinyl-[protein] = S-geranylgeranyl-L-cysteinyl-[protein] + diphosphate</text>
        <dbReference type="Rhea" id="RHEA:21240"/>
        <dbReference type="Rhea" id="RHEA-COMP:10131"/>
        <dbReference type="Rhea" id="RHEA-COMP:11537"/>
        <dbReference type="ChEBI" id="CHEBI:29950"/>
        <dbReference type="ChEBI" id="CHEBI:33019"/>
        <dbReference type="ChEBI" id="CHEBI:57533"/>
        <dbReference type="ChEBI" id="CHEBI:86021"/>
        <dbReference type="EC" id="2.5.1.60"/>
    </reaction>
</comment>
<dbReference type="GO" id="GO:0097354">
    <property type="term" value="P:prenylation"/>
    <property type="evidence" value="ECO:0007669"/>
    <property type="project" value="UniProtKB-UniRule"/>
</dbReference>
<keyword evidence="7" id="KW-0472">Membrane</keyword>
<evidence type="ECO:0000313" key="8">
    <source>
        <dbReference type="EMBL" id="VFU39366.1"/>
    </source>
</evidence>
<dbReference type="EMBL" id="CAADRP010001529">
    <property type="protein sequence ID" value="VFU39366.1"/>
    <property type="molecule type" value="Genomic_DNA"/>
</dbReference>
<comment type="function">
    <text evidence="6">Catalyzes the transfer of a geranyl-geranyl moiety from geranyl-geranyl pyrophosphate to cysteines occuring in specific C-terminal amino acid sequences.</text>
</comment>
<dbReference type="PANTHER" id="PTHR11129">
    <property type="entry name" value="PROTEIN FARNESYLTRANSFERASE ALPHA SUBUNIT/RAB GERANYLGERANYL TRANSFERASE ALPHA SUBUNIT"/>
    <property type="match status" value="1"/>
</dbReference>
<gene>
    <name evidence="8" type="ORF">SVIM_LOCUS218189</name>
</gene>
<reference evidence="8" key="1">
    <citation type="submission" date="2019-03" db="EMBL/GenBank/DDBJ databases">
        <authorList>
            <person name="Mank J."/>
            <person name="Almeida P."/>
        </authorList>
    </citation>
    <scope>NUCLEOTIDE SEQUENCE</scope>
    <source>
        <strain evidence="8">78183</strain>
    </source>
</reference>
<evidence type="ECO:0000256" key="3">
    <source>
        <dbReference type="ARBA" id="ARBA00022679"/>
    </source>
</evidence>
<keyword evidence="2 6" id="KW-0637">Prenyltransferase</keyword>
<dbReference type="GO" id="GO:0005968">
    <property type="term" value="C:Rab-protein geranylgeranyltransferase complex"/>
    <property type="evidence" value="ECO:0007669"/>
    <property type="project" value="TreeGrafter"/>
</dbReference>
<dbReference type="SUPFAM" id="SSF48439">
    <property type="entry name" value="Protein prenylyltransferase"/>
    <property type="match status" value="1"/>
</dbReference>
<keyword evidence="3 6" id="KW-0808">Transferase</keyword>
<dbReference type="GO" id="GO:0004663">
    <property type="term" value="F:Rab geranylgeranyltransferase activity"/>
    <property type="evidence" value="ECO:0007669"/>
    <property type="project" value="UniProtKB-UniRule"/>
</dbReference>
<keyword evidence="7" id="KW-1133">Transmembrane helix</keyword>
<keyword evidence="7" id="KW-0812">Transmembrane</keyword>
<evidence type="ECO:0000256" key="7">
    <source>
        <dbReference type="SAM" id="Phobius"/>
    </source>
</evidence>
<evidence type="ECO:0000256" key="5">
    <source>
        <dbReference type="ARBA" id="ARBA00047658"/>
    </source>
</evidence>
<dbReference type="InterPro" id="IPR002088">
    <property type="entry name" value="Prenyl_trans_a"/>
</dbReference>
<dbReference type="PROSITE" id="PS51147">
    <property type="entry name" value="PFTA"/>
    <property type="match status" value="2"/>
</dbReference>
<organism evidence="8">
    <name type="scientific">Salix viminalis</name>
    <name type="common">Common osier</name>
    <name type="synonym">Basket willow</name>
    <dbReference type="NCBI Taxonomy" id="40686"/>
    <lineage>
        <taxon>Eukaryota</taxon>
        <taxon>Viridiplantae</taxon>
        <taxon>Streptophyta</taxon>
        <taxon>Embryophyta</taxon>
        <taxon>Tracheophyta</taxon>
        <taxon>Spermatophyta</taxon>
        <taxon>Magnoliopsida</taxon>
        <taxon>eudicotyledons</taxon>
        <taxon>Gunneridae</taxon>
        <taxon>Pentapetalae</taxon>
        <taxon>rosids</taxon>
        <taxon>fabids</taxon>
        <taxon>Malpighiales</taxon>
        <taxon>Salicaceae</taxon>
        <taxon>Saliceae</taxon>
        <taxon>Salix</taxon>
    </lineage>
</organism>
<dbReference type="Pfam" id="PF01239">
    <property type="entry name" value="PPTA"/>
    <property type="match status" value="2"/>
</dbReference>
<feature type="transmembrane region" description="Helical" evidence="7">
    <location>
        <begin position="167"/>
        <end position="188"/>
    </location>
</feature>
<proteinExistence type="inferred from homology"/>